<evidence type="ECO:0000313" key="1">
    <source>
        <dbReference type="EMBL" id="RHZ61189.1"/>
    </source>
</evidence>
<dbReference type="Proteomes" id="UP000266861">
    <property type="component" value="Unassembled WGS sequence"/>
</dbReference>
<protein>
    <submittedName>
        <fullName evidence="1">Uncharacterized protein</fullName>
    </submittedName>
</protein>
<proteinExistence type="predicted"/>
<comment type="caution">
    <text evidence="1">The sequence shown here is derived from an EMBL/GenBank/DDBJ whole genome shotgun (WGS) entry which is preliminary data.</text>
</comment>
<gene>
    <name evidence="1" type="ORF">Glove_349g78</name>
</gene>
<dbReference type="AlphaFoldDB" id="A0A397HEE0"/>
<accession>A0A397HEE0</accession>
<dbReference type="EMBL" id="PQFF01000319">
    <property type="protein sequence ID" value="RHZ61189.1"/>
    <property type="molecule type" value="Genomic_DNA"/>
</dbReference>
<organism evidence="1 2">
    <name type="scientific">Diversispora epigaea</name>
    <dbReference type="NCBI Taxonomy" id="1348612"/>
    <lineage>
        <taxon>Eukaryota</taxon>
        <taxon>Fungi</taxon>
        <taxon>Fungi incertae sedis</taxon>
        <taxon>Mucoromycota</taxon>
        <taxon>Glomeromycotina</taxon>
        <taxon>Glomeromycetes</taxon>
        <taxon>Diversisporales</taxon>
        <taxon>Diversisporaceae</taxon>
        <taxon>Diversispora</taxon>
    </lineage>
</organism>
<evidence type="ECO:0000313" key="2">
    <source>
        <dbReference type="Proteomes" id="UP000266861"/>
    </source>
</evidence>
<reference evidence="1 2" key="1">
    <citation type="submission" date="2018-08" db="EMBL/GenBank/DDBJ databases">
        <title>Genome and evolution of the arbuscular mycorrhizal fungus Diversispora epigaea (formerly Glomus versiforme) and its bacterial endosymbionts.</title>
        <authorList>
            <person name="Sun X."/>
            <person name="Fei Z."/>
            <person name="Harrison M."/>
        </authorList>
    </citation>
    <scope>NUCLEOTIDE SEQUENCE [LARGE SCALE GENOMIC DNA]</scope>
    <source>
        <strain evidence="1 2">IT104</strain>
    </source>
</reference>
<keyword evidence="2" id="KW-1185">Reference proteome</keyword>
<name>A0A397HEE0_9GLOM</name>
<sequence length="51" mass="5878">MAHNIQIMHVDPLGNELDEFESLDLTFLSASSTQLEFSPWIPSQKLKKLYN</sequence>